<protein>
    <submittedName>
        <fullName evidence="2">Uncharacterized protein</fullName>
    </submittedName>
</protein>
<evidence type="ECO:0000313" key="2">
    <source>
        <dbReference type="EMBL" id="CAH3141209.1"/>
    </source>
</evidence>
<dbReference type="Proteomes" id="UP001159427">
    <property type="component" value="Unassembled WGS sequence"/>
</dbReference>
<sequence>RQRPLHLFFVLLVIFAASCLGFIRINVKPPSTKQFIVTDGQSRVDLKDAAQFFPLLDSRQEQVIVTSKRNRNVLNEEYLKEAFLVHQGILNISDYRSLCVRRPPSNYDTRATDAQDCIVSSPLELAGPNFEHLRNFSSILAREWNNPRTILSDGQSLKTSHVQILGNFKVNNEADPPTSQAEALRITYFIKNPTSEDEKQKVKSFETTFESHISSLRDRLKCSSVEE</sequence>
<name>A0ABN8PCZ2_9CNID</name>
<evidence type="ECO:0000256" key="1">
    <source>
        <dbReference type="SAM" id="SignalP"/>
    </source>
</evidence>
<keyword evidence="3" id="KW-1185">Reference proteome</keyword>
<dbReference type="InterPro" id="IPR051697">
    <property type="entry name" value="Patched_domain-protein"/>
</dbReference>
<keyword evidence="1" id="KW-0732">Signal</keyword>
<organism evidence="2 3">
    <name type="scientific">Porites evermanni</name>
    <dbReference type="NCBI Taxonomy" id="104178"/>
    <lineage>
        <taxon>Eukaryota</taxon>
        <taxon>Metazoa</taxon>
        <taxon>Cnidaria</taxon>
        <taxon>Anthozoa</taxon>
        <taxon>Hexacorallia</taxon>
        <taxon>Scleractinia</taxon>
        <taxon>Fungiina</taxon>
        <taxon>Poritidae</taxon>
        <taxon>Porites</taxon>
    </lineage>
</organism>
<reference evidence="2 3" key="1">
    <citation type="submission" date="2022-05" db="EMBL/GenBank/DDBJ databases">
        <authorList>
            <consortium name="Genoscope - CEA"/>
            <person name="William W."/>
        </authorList>
    </citation>
    <scope>NUCLEOTIDE SEQUENCE [LARGE SCALE GENOMIC DNA]</scope>
</reference>
<dbReference type="PANTHER" id="PTHR10796">
    <property type="entry name" value="PATCHED-RELATED"/>
    <property type="match status" value="1"/>
</dbReference>
<feature type="chain" id="PRO_5047162513" evidence="1">
    <location>
        <begin position="22"/>
        <end position="227"/>
    </location>
</feature>
<dbReference type="PANTHER" id="PTHR10796:SF92">
    <property type="entry name" value="PATCHED-RELATED, ISOFORM A"/>
    <property type="match status" value="1"/>
</dbReference>
<feature type="non-terminal residue" evidence="2">
    <location>
        <position position="1"/>
    </location>
</feature>
<proteinExistence type="predicted"/>
<gene>
    <name evidence="2" type="ORF">PEVE_00042096</name>
</gene>
<evidence type="ECO:0000313" key="3">
    <source>
        <dbReference type="Proteomes" id="UP001159427"/>
    </source>
</evidence>
<comment type="caution">
    <text evidence="2">The sequence shown here is derived from an EMBL/GenBank/DDBJ whole genome shotgun (WGS) entry which is preliminary data.</text>
</comment>
<feature type="signal peptide" evidence="1">
    <location>
        <begin position="1"/>
        <end position="21"/>
    </location>
</feature>
<accession>A0ABN8PCZ2</accession>
<dbReference type="EMBL" id="CALNXI010000815">
    <property type="protein sequence ID" value="CAH3141209.1"/>
    <property type="molecule type" value="Genomic_DNA"/>
</dbReference>